<evidence type="ECO:0000256" key="1">
    <source>
        <dbReference type="ARBA" id="ARBA00022723"/>
    </source>
</evidence>
<dbReference type="RefSeq" id="WP_147669609.1">
    <property type="nucleotide sequence ID" value="NZ_CP120678.1"/>
</dbReference>
<dbReference type="PANTHER" id="PTHR35848:SF6">
    <property type="entry name" value="CUPIN TYPE-2 DOMAIN-CONTAINING PROTEIN"/>
    <property type="match status" value="1"/>
</dbReference>
<evidence type="ECO:0000313" key="3">
    <source>
        <dbReference type="EMBL" id="WIW70526.1"/>
    </source>
</evidence>
<dbReference type="AlphaFoldDB" id="A0A9Y2AIB5"/>
<dbReference type="InterPro" id="IPR051610">
    <property type="entry name" value="GPI/OXD"/>
</dbReference>
<evidence type="ECO:0000259" key="2">
    <source>
        <dbReference type="Pfam" id="PF07883"/>
    </source>
</evidence>
<dbReference type="CDD" id="cd06985">
    <property type="entry name" value="cupin_BF4112"/>
    <property type="match status" value="1"/>
</dbReference>
<dbReference type="SUPFAM" id="SSF51182">
    <property type="entry name" value="RmlC-like cupins"/>
    <property type="match status" value="1"/>
</dbReference>
<gene>
    <name evidence="3" type="ORF">P3F81_11665</name>
</gene>
<dbReference type="Proteomes" id="UP001243623">
    <property type="component" value="Chromosome"/>
</dbReference>
<dbReference type="InterPro" id="IPR011051">
    <property type="entry name" value="RmlC_Cupin_sf"/>
</dbReference>
<keyword evidence="1" id="KW-0479">Metal-binding</keyword>
<reference evidence="3" key="1">
    <citation type="submission" date="2023-03" db="EMBL/GenBank/DDBJ databases">
        <title>Selenobaculum gbiensis gen. nov. sp. nov., a new bacterium isolated from the gut microbiota of IBD patient.</title>
        <authorList>
            <person name="Yeo S."/>
            <person name="Park H."/>
            <person name="Huh C.S."/>
        </authorList>
    </citation>
    <scope>NUCLEOTIDE SEQUENCE</scope>
    <source>
        <strain evidence="3">ICN-92133</strain>
    </source>
</reference>
<dbReference type="Gene3D" id="2.60.120.10">
    <property type="entry name" value="Jelly Rolls"/>
    <property type="match status" value="1"/>
</dbReference>
<feature type="domain" description="Cupin type-2" evidence="2">
    <location>
        <begin position="50"/>
        <end position="112"/>
    </location>
</feature>
<dbReference type="InterPro" id="IPR014710">
    <property type="entry name" value="RmlC-like_jellyroll"/>
</dbReference>
<dbReference type="InterPro" id="IPR013096">
    <property type="entry name" value="Cupin_2"/>
</dbReference>
<keyword evidence="4" id="KW-1185">Reference proteome</keyword>
<dbReference type="KEGG" id="sgbi:P3F81_11665"/>
<name>A0A9Y2AIB5_9FIRM</name>
<protein>
    <submittedName>
        <fullName evidence="3">Cupin domain-containing protein</fullName>
    </submittedName>
</protein>
<dbReference type="GO" id="GO:0046872">
    <property type="term" value="F:metal ion binding"/>
    <property type="evidence" value="ECO:0007669"/>
    <property type="project" value="UniProtKB-KW"/>
</dbReference>
<dbReference type="PANTHER" id="PTHR35848">
    <property type="entry name" value="OXALATE-BINDING PROTEIN"/>
    <property type="match status" value="1"/>
</dbReference>
<organism evidence="3 4">
    <name type="scientific">Selenobaculum gibii</name>
    <dbReference type="NCBI Taxonomy" id="3054208"/>
    <lineage>
        <taxon>Bacteria</taxon>
        <taxon>Bacillati</taxon>
        <taxon>Bacillota</taxon>
        <taxon>Negativicutes</taxon>
        <taxon>Selenomonadales</taxon>
        <taxon>Selenomonadaceae</taxon>
        <taxon>Selenobaculum</taxon>
    </lineage>
</organism>
<accession>A0A9Y2AIB5</accession>
<dbReference type="EMBL" id="CP120678">
    <property type="protein sequence ID" value="WIW70526.1"/>
    <property type="molecule type" value="Genomic_DNA"/>
</dbReference>
<evidence type="ECO:0000313" key="4">
    <source>
        <dbReference type="Proteomes" id="UP001243623"/>
    </source>
</evidence>
<sequence>MEKKNFQAVNMGDFKDLLEKDFNVGKGKYFIGQDIGLTGCEVSINCLPAEQSVPFVHAHKKNEELYMITSGSGTFFIDGEEFPVQEGSLIRVSPNGQRALKAGEQDLYFICIQAQANSLEQATLKDGIIVETKASWM</sequence>
<proteinExistence type="predicted"/>
<dbReference type="Pfam" id="PF07883">
    <property type="entry name" value="Cupin_2"/>
    <property type="match status" value="1"/>
</dbReference>